<dbReference type="InterPro" id="IPR036291">
    <property type="entry name" value="NAD(P)-bd_dom_sf"/>
</dbReference>
<dbReference type="InterPro" id="IPR002328">
    <property type="entry name" value="ADH_Zn_CS"/>
</dbReference>
<evidence type="ECO:0000259" key="9">
    <source>
        <dbReference type="SMART" id="SM00829"/>
    </source>
</evidence>
<evidence type="ECO:0000313" key="11">
    <source>
        <dbReference type="EMBL" id="MQT88266.1"/>
    </source>
</evidence>
<evidence type="ECO:0000256" key="2">
    <source>
        <dbReference type="ARBA" id="ARBA00008072"/>
    </source>
</evidence>
<evidence type="ECO:0000256" key="1">
    <source>
        <dbReference type="ARBA" id="ARBA00001947"/>
    </source>
</evidence>
<keyword evidence="8" id="KW-1133">Transmembrane helix</keyword>
<dbReference type="SMART" id="SM00829">
    <property type="entry name" value="PKS_ER"/>
    <property type="match status" value="1"/>
</dbReference>
<dbReference type="AlphaFoldDB" id="A0A7X2C251"/>
<dbReference type="PANTHER" id="PTHR42940">
    <property type="entry name" value="ALCOHOL DEHYDROGENASE 1-RELATED"/>
    <property type="match status" value="1"/>
</dbReference>
<evidence type="ECO:0000313" key="10">
    <source>
        <dbReference type="EMBL" id="MQT46181.1"/>
    </source>
</evidence>
<gene>
    <name evidence="11" type="ORF">GHO39_03785</name>
    <name evidence="10" type="ORF">GHO40_05455</name>
</gene>
<proteinExistence type="inferred from homology"/>
<evidence type="ECO:0000256" key="5">
    <source>
        <dbReference type="ARBA" id="ARBA00022833"/>
    </source>
</evidence>
<dbReference type="Proteomes" id="UP000489190">
    <property type="component" value="Unassembled WGS sequence"/>
</dbReference>
<dbReference type="GO" id="GO:0008270">
    <property type="term" value="F:zinc ion binding"/>
    <property type="evidence" value="ECO:0007669"/>
    <property type="project" value="InterPro"/>
</dbReference>
<dbReference type="PROSITE" id="PS00059">
    <property type="entry name" value="ADH_ZINC"/>
    <property type="match status" value="1"/>
</dbReference>
<evidence type="ECO:0000313" key="13">
    <source>
        <dbReference type="Proteomes" id="UP000489190"/>
    </source>
</evidence>
<feature type="transmembrane region" description="Helical" evidence="8">
    <location>
        <begin position="192"/>
        <end position="213"/>
    </location>
</feature>
<dbReference type="Gene3D" id="3.90.180.10">
    <property type="entry name" value="Medium-chain alcohol dehydrogenases, catalytic domain"/>
    <property type="match status" value="1"/>
</dbReference>
<comment type="cofactor">
    <cofactor evidence="1 7">
        <name>Zn(2+)</name>
        <dbReference type="ChEBI" id="CHEBI:29105"/>
    </cofactor>
</comment>
<dbReference type="EMBL" id="WIWJ01000007">
    <property type="protein sequence ID" value="MQT46181.1"/>
    <property type="molecule type" value="Genomic_DNA"/>
</dbReference>
<keyword evidence="6" id="KW-0560">Oxidoreductase</keyword>
<dbReference type="Pfam" id="PF00107">
    <property type="entry name" value="ADH_zinc_N"/>
    <property type="match status" value="1"/>
</dbReference>
<evidence type="ECO:0000256" key="3">
    <source>
        <dbReference type="ARBA" id="ARBA00013190"/>
    </source>
</evidence>
<reference evidence="12 13" key="1">
    <citation type="submission" date="2019-10" db="EMBL/GenBank/DDBJ databases">
        <title>Evaluation of single-gene subtyping targets for Pseudomonas.</title>
        <authorList>
            <person name="Reichler S.J."/>
            <person name="Orsi R.H."/>
            <person name="Wiedmann M."/>
            <person name="Martin N.H."/>
            <person name="Murphy S.I."/>
        </authorList>
    </citation>
    <scope>NUCLEOTIDE SEQUENCE [LARGE SCALE GENOMIC DNA]</scope>
    <source>
        <strain evidence="11 13">FSL R10-3254</strain>
        <strain evidence="10 12">FSL R10-3257</strain>
    </source>
</reference>
<sequence>MRERRTVSMNIQLVKAQTVIEFGSPLVERTSLLSPPTGKQVRVRIRACGLCHSDLHFHEGHLNLGAGNSLALSDLGVTPPFVLGHEPSGEIVDFGADSGLDSADLGRAVIVYPWIGCGHCELCNNGQDHQCAQPQVIGMQQPGGQADHLIVPDARFLIDATGVDPLLAGSYACSGLTSYSALKKVERLREDWIGIIGVGGVGMMALAVAKAMGFRKVAAIDVNDQRLGVARDEFGADLIINSKAPEAAQTLLDATGGLAGVIDFVGSTDTADLAIGLLKINGELVVVGMFGGELRVPLPILSIKQLNLRGSFVGSVDELNELMSYVRAGKVKPIPAVAMPVHQVNDAITQLKAGKVDGRIVLTHD</sequence>
<dbReference type="SUPFAM" id="SSF51735">
    <property type="entry name" value="NAD(P)-binding Rossmann-fold domains"/>
    <property type="match status" value="1"/>
</dbReference>
<accession>A0A7X2C251</accession>
<keyword evidence="4 7" id="KW-0479">Metal-binding</keyword>
<keyword evidence="8" id="KW-0812">Transmembrane</keyword>
<dbReference type="Gene3D" id="3.40.50.720">
    <property type="entry name" value="NAD(P)-binding Rossmann-like Domain"/>
    <property type="match status" value="1"/>
</dbReference>
<dbReference type="EMBL" id="WIWI01000007">
    <property type="protein sequence ID" value="MQT88266.1"/>
    <property type="molecule type" value="Genomic_DNA"/>
</dbReference>
<dbReference type="EC" id="1.1.1.1" evidence="3"/>
<protein>
    <recommendedName>
        <fullName evidence="3">alcohol dehydrogenase</fullName>
        <ecNumber evidence="3">1.1.1.1</ecNumber>
    </recommendedName>
</protein>
<organism evidence="11 13">
    <name type="scientific">Pseudomonas helleri</name>
    <dbReference type="NCBI Taxonomy" id="1608996"/>
    <lineage>
        <taxon>Bacteria</taxon>
        <taxon>Pseudomonadati</taxon>
        <taxon>Pseudomonadota</taxon>
        <taxon>Gammaproteobacteria</taxon>
        <taxon>Pseudomonadales</taxon>
        <taxon>Pseudomonadaceae</taxon>
        <taxon>Pseudomonas</taxon>
    </lineage>
</organism>
<comment type="caution">
    <text evidence="11">The sequence shown here is derived from an EMBL/GenBank/DDBJ whole genome shotgun (WGS) entry which is preliminary data.</text>
</comment>
<evidence type="ECO:0000256" key="6">
    <source>
        <dbReference type="ARBA" id="ARBA00023002"/>
    </source>
</evidence>
<dbReference type="Proteomes" id="UP000441404">
    <property type="component" value="Unassembled WGS sequence"/>
</dbReference>
<evidence type="ECO:0000256" key="8">
    <source>
        <dbReference type="SAM" id="Phobius"/>
    </source>
</evidence>
<dbReference type="SUPFAM" id="SSF50129">
    <property type="entry name" value="GroES-like"/>
    <property type="match status" value="1"/>
</dbReference>
<keyword evidence="5 7" id="KW-0862">Zinc</keyword>
<name>A0A7X2C251_9PSED</name>
<dbReference type="Pfam" id="PF08240">
    <property type="entry name" value="ADH_N"/>
    <property type="match status" value="1"/>
</dbReference>
<feature type="domain" description="Enoyl reductase (ER)" evidence="9">
    <location>
        <begin position="23"/>
        <end position="362"/>
    </location>
</feature>
<evidence type="ECO:0000256" key="7">
    <source>
        <dbReference type="RuleBase" id="RU361277"/>
    </source>
</evidence>
<dbReference type="InterPro" id="IPR013149">
    <property type="entry name" value="ADH-like_C"/>
</dbReference>
<comment type="similarity">
    <text evidence="2 7">Belongs to the zinc-containing alcohol dehydrogenase family.</text>
</comment>
<dbReference type="PANTHER" id="PTHR42940:SF8">
    <property type="entry name" value="VACUOLAR PROTEIN SORTING-ASSOCIATED PROTEIN 11"/>
    <property type="match status" value="1"/>
</dbReference>
<dbReference type="InterPro" id="IPR011032">
    <property type="entry name" value="GroES-like_sf"/>
</dbReference>
<dbReference type="GO" id="GO:0004022">
    <property type="term" value="F:alcohol dehydrogenase (NAD+) activity"/>
    <property type="evidence" value="ECO:0007669"/>
    <property type="project" value="UniProtKB-EC"/>
</dbReference>
<dbReference type="InterPro" id="IPR013154">
    <property type="entry name" value="ADH-like_N"/>
</dbReference>
<evidence type="ECO:0000256" key="4">
    <source>
        <dbReference type="ARBA" id="ARBA00022723"/>
    </source>
</evidence>
<keyword evidence="8" id="KW-0472">Membrane</keyword>
<evidence type="ECO:0000313" key="12">
    <source>
        <dbReference type="Proteomes" id="UP000441404"/>
    </source>
</evidence>
<dbReference type="InterPro" id="IPR020843">
    <property type="entry name" value="ER"/>
</dbReference>